<dbReference type="GO" id="GO:0004312">
    <property type="term" value="F:fatty acid synthase activity"/>
    <property type="evidence" value="ECO:0007669"/>
    <property type="project" value="TreeGrafter"/>
</dbReference>
<dbReference type="Gene3D" id="3.30.70.250">
    <property type="entry name" value="Malonyl-CoA ACP transacylase, ACP-binding"/>
    <property type="match status" value="1"/>
</dbReference>
<evidence type="ECO:0000313" key="4">
    <source>
        <dbReference type="EMBL" id="TDC74466.1"/>
    </source>
</evidence>
<dbReference type="InterPro" id="IPR014043">
    <property type="entry name" value="Acyl_transferase_dom"/>
</dbReference>
<evidence type="ECO:0000259" key="3">
    <source>
        <dbReference type="SMART" id="SM00827"/>
    </source>
</evidence>
<dbReference type="GO" id="GO:0006633">
    <property type="term" value="P:fatty acid biosynthetic process"/>
    <property type="evidence" value="ECO:0007669"/>
    <property type="project" value="TreeGrafter"/>
</dbReference>
<dbReference type="InterPro" id="IPR016036">
    <property type="entry name" value="Malonyl_transacylase_ACP-bd"/>
</dbReference>
<dbReference type="PANTHER" id="PTHR43775:SF37">
    <property type="entry name" value="SI:DKEY-61P9.11"/>
    <property type="match status" value="1"/>
</dbReference>
<accession>A0A4R4TE61</accession>
<keyword evidence="4" id="KW-0012">Acyltransferase</keyword>
<keyword evidence="4" id="KW-0808">Transferase</keyword>
<dbReference type="Gene3D" id="3.30.70.3290">
    <property type="match status" value="1"/>
</dbReference>
<dbReference type="Pfam" id="PF00698">
    <property type="entry name" value="Acyl_transf_1"/>
    <property type="match status" value="1"/>
</dbReference>
<dbReference type="SUPFAM" id="SSF52151">
    <property type="entry name" value="FabD/lysophospholipase-like"/>
    <property type="match status" value="1"/>
</dbReference>
<dbReference type="EMBL" id="SMKI01000146">
    <property type="protein sequence ID" value="TDC74466.1"/>
    <property type="molecule type" value="Genomic_DNA"/>
</dbReference>
<dbReference type="RefSeq" id="WP_132818643.1">
    <property type="nucleotide sequence ID" value="NZ_SMKI01000146.1"/>
</dbReference>
<dbReference type="InterPro" id="IPR050091">
    <property type="entry name" value="PKS_NRPS_Biosynth_Enz"/>
</dbReference>
<sequence length="324" mass="33619">MGRRIVLLLPGQGAQHQGMGVPLYEREPVFAEAMDAFFSAMGEEGERLRADWLSDAPTVPIDDGPRAQPLLFAMGHAVGRVLIERGLRPGLLLGHSVGELAAAALAGVFAPAAGARILRGRSAALAGAPPGGMLAVAAAPERAAELITPRWAAAGLAVGAVNGPAQTILAGPEAELTLAAEAARAAELTCVRVRAHQPFHSPVLAEAAREFEKAIAAERLRAPDTPVLSARTARTVAPEEAVDPGFWARLMSEPVLFWPALAGLPADEGFLFVDTGPGNGLATIARRHPSVRAGLSQVVPLMPPPGRDPWPVWEQGLATLAAAG</sequence>
<dbReference type="SUPFAM" id="SSF55048">
    <property type="entry name" value="Probable ACP-binding domain of malonyl-CoA ACP transacylase"/>
    <property type="match status" value="1"/>
</dbReference>
<evidence type="ECO:0000256" key="2">
    <source>
        <dbReference type="ARBA" id="ARBA00022553"/>
    </source>
</evidence>
<reference evidence="4 5" key="1">
    <citation type="submission" date="2019-03" db="EMBL/GenBank/DDBJ databases">
        <title>Draft genome sequences of novel Actinobacteria.</title>
        <authorList>
            <person name="Sahin N."/>
            <person name="Ay H."/>
            <person name="Saygin H."/>
        </authorList>
    </citation>
    <scope>NUCLEOTIDE SEQUENCE [LARGE SCALE GENOMIC DNA]</scope>
    <source>
        <strain evidence="4 5">DSM 41900</strain>
    </source>
</reference>
<proteinExistence type="predicted"/>
<keyword evidence="1" id="KW-0596">Phosphopantetheine</keyword>
<gene>
    <name evidence="4" type="ORF">E1283_15615</name>
</gene>
<evidence type="ECO:0000313" key="5">
    <source>
        <dbReference type="Proteomes" id="UP000295345"/>
    </source>
</evidence>
<dbReference type="OrthoDB" id="9778690at2"/>
<feature type="domain" description="Malonyl-CoA:ACP transacylase (MAT)" evidence="3">
    <location>
        <begin position="8"/>
        <end position="306"/>
    </location>
</feature>
<dbReference type="InterPro" id="IPR001227">
    <property type="entry name" value="Ac_transferase_dom_sf"/>
</dbReference>
<name>A0A4R4TE61_9ACTN</name>
<keyword evidence="2" id="KW-0597">Phosphoprotein</keyword>
<dbReference type="Gene3D" id="3.40.366.10">
    <property type="entry name" value="Malonyl-Coenzyme A Acyl Carrier Protein, domain 2"/>
    <property type="match status" value="1"/>
</dbReference>
<organism evidence="4 5">
    <name type="scientific">Streptomyces hainanensis</name>
    <dbReference type="NCBI Taxonomy" id="402648"/>
    <lineage>
        <taxon>Bacteria</taxon>
        <taxon>Bacillati</taxon>
        <taxon>Actinomycetota</taxon>
        <taxon>Actinomycetes</taxon>
        <taxon>Kitasatosporales</taxon>
        <taxon>Streptomycetaceae</taxon>
        <taxon>Streptomyces</taxon>
    </lineage>
</organism>
<dbReference type="InterPro" id="IPR016035">
    <property type="entry name" value="Acyl_Trfase/lysoPLipase"/>
</dbReference>
<dbReference type="GO" id="GO:0005886">
    <property type="term" value="C:plasma membrane"/>
    <property type="evidence" value="ECO:0007669"/>
    <property type="project" value="TreeGrafter"/>
</dbReference>
<comment type="caution">
    <text evidence="4">The sequence shown here is derived from an EMBL/GenBank/DDBJ whole genome shotgun (WGS) entry which is preliminary data.</text>
</comment>
<dbReference type="GO" id="GO:0005737">
    <property type="term" value="C:cytoplasm"/>
    <property type="evidence" value="ECO:0007669"/>
    <property type="project" value="TreeGrafter"/>
</dbReference>
<protein>
    <submittedName>
        <fullName evidence="4">Acyltransferase domain-containing protein</fullName>
    </submittedName>
</protein>
<dbReference type="SMART" id="SM00827">
    <property type="entry name" value="PKS_AT"/>
    <property type="match status" value="1"/>
</dbReference>
<dbReference type="GO" id="GO:0071770">
    <property type="term" value="P:DIM/DIP cell wall layer assembly"/>
    <property type="evidence" value="ECO:0007669"/>
    <property type="project" value="TreeGrafter"/>
</dbReference>
<keyword evidence="5" id="KW-1185">Reference proteome</keyword>
<dbReference type="Proteomes" id="UP000295345">
    <property type="component" value="Unassembled WGS sequence"/>
</dbReference>
<dbReference type="AlphaFoldDB" id="A0A4R4TE61"/>
<evidence type="ECO:0000256" key="1">
    <source>
        <dbReference type="ARBA" id="ARBA00022450"/>
    </source>
</evidence>
<dbReference type="PANTHER" id="PTHR43775">
    <property type="entry name" value="FATTY ACID SYNTHASE"/>
    <property type="match status" value="1"/>
</dbReference>